<protein>
    <recommendedName>
        <fullName evidence="2">DUF72 domain-containing protein</fullName>
    </recommendedName>
</protein>
<accession>X0ZE30</accession>
<reference evidence="1" key="1">
    <citation type="journal article" date="2014" name="Front. Microbiol.">
        <title>High frequency of phylogenetically diverse reductive dehalogenase-homologous genes in deep subseafloor sedimentary metagenomes.</title>
        <authorList>
            <person name="Kawai M."/>
            <person name="Futagami T."/>
            <person name="Toyoda A."/>
            <person name="Takaki Y."/>
            <person name="Nishi S."/>
            <person name="Hori S."/>
            <person name="Arai W."/>
            <person name="Tsubouchi T."/>
            <person name="Morono Y."/>
            <person name="Uchiyama I."/>
            <person name="Ito T."/>
            <person name="Fujiyama A."/>
            <person name="Inagaki F."/>
            <person name="Takami H."/>
        </authorList>
    </citation>
    <scope>NUCLEOTIDE SEQUENCE</scope>
    <source>
        <strain evidence="1">Expedition CK06-06</strain>
    </source>
</reference>
<comment type="caution">
    <text evidence="1">The sequence shown here is derived from an EMBL/GenBank/DDBJ whole genome shotgun (WGS) entry which is preliminary data.</text>
</comment>
<dbReference type="SUPFAM" id="SSF117396">
    <property type="entry name" value="TM1631-like"/>
    <property type="match status" value="1"/>
</dbReference>
<dbReference type="Gene3D" id="3.20.20.410">
    <property type="entry name" value="Protein of unknown function UPF0759"/>
    <property type="match status" value="1"/>
</dbReference>
<dbReference type="AlphaFoldDB" id="X0ZE30"/>
<dbReference type="PANTHER" id="PTHR30348:SF4">
    <property type="entry name" value="DUF72 DOMAIN-CONTAINING PROTEIN"/>
    <property type="match status" value="1"/>
</dbReference>
<gene>
    <name evidence="1" type="ORF">S01H4_04908</name>
</gene>
<dbReference type="EMBL" id="BART01001364">
    <property type="protein sequence ID" value="GAG67539.1"/>
    <property type="molecule type" value="Genomic_DNA"/>
</dbReference>
<proteinExistence type="predicted"/>
<organism evidence="1">
    <name type="scientific">marine sediment metagenome</name>
    <dbReference type="NCBI Taxonomy" id="412755"/>
    <lineage>
        <taxon>unclassified sequences</taxon>
        <taxon>metagenomes</taxon>
        <taxon>ecological metagenomes</taxon>
    </lineage>
</organism>
<evidence type="ECO:0008006" key="2">
    <source>
        <dbReference type="Google" id="ProtNLM"/>
    </source>
</evidence>
<dbReference type="InterPro" id="IPR036520">
    <property type="entry name" value="UPF0759_sf"/>
</dbReference>
<name>X0ZE30_9ZZZZ</name>
<dbReference type="InterPro" id="IPR002763">
    <property type="entry name" value="DUF72"/>
</dbReference>
<evidence type="ECO:0000313" key="1">
    <source>
        <dbReference type="EMBL" id="GAG67539.1"/>
    </source>
</evidence>
<dbReference type="PANTHER" id="PTHR30348">
    <property type="entry name" value="UNCHARACTERIZED PROTEIN YECE"/>
    <property type="match status" value="1"/>
</dbReference>
<dbReference type="Pfam" id="PF01904">
    <property type="entry name" value="DUF72"/>
    <property type="match status" value="1"/>
</dbReference>
<sequence>MNNSLVYIGTSGWSYNHWTEKFYPADLKNNKWLNYYSKEFNTVEVNSSFYHLPKLKTFVNWGKNTSGDFLFSVKVSRYITHIKRLIGCQEALDKLITAAKGLGEKLGPFLFQLPPNLKEDKSRLKNFLEILPKDYRFAFEFRDGSWFIKDIYDLLEEFNCAVVISSSPKFPYREKITGDFCYIRMHGPEGLYCSFYSENELKKIAVLIKKNLKKNIENYVYFNNDAEGYAVENAKTLMKMIL</sequence>